<dbReference type="InterPro" id="IPR035919">
    <property type="entry name" value="EAL_sf"/>
</dbReference>
<evidence type="ECO:0000313" key="4">
    <source>
        <dbReference type="EMBL" id="MXU66427.1"/>
    </source>
</evidence>
<dbReference type="Proteomes" id="UP000436016">
    <property type="component" value="Unassembled WGS sequence"/>
</dbReference>
<dbReference type="SMART" id="SM00267">
    <property type="entry name" value="GGDEF"/>
    <property type="match status" value="1"/>
</dbReference>
<feature type="transmembrane region" description="Helical" evidence="1">
    <location>
        <begin position="12"/>
        <end position="32"/>
    </location>
</feature>
<evidence type="ECO:0000313" key="5">
    <source>
        <dbReference type="Proteomes" id="UP000436016"/>
    </source>
</evidence>
<dbReference type="SUPFAM" id="SSF55073">
    <property type="entry name" value="Nucleotide cyclase"/>
    <property type="match status" value="1"/>
</dbReference>
<feature type="domain" description="EAL" evidence="2">
    <location>
        <begin position="280"/>
        <end position="539"/>
    </location>
</feature>
<evidence type="ECO:0000259" key="2">
    <source>
        <dbReference type="PROSITE" id="PS50883"/>
    </source>
</evidence>
<dbReference type="PANTHER" id="PTHR33121:SF70">
    <property type="entry name" value="SIGNALING PROTEIN YKOW"/>
    <property type="match status" value="1"/>
</dbReference>
<name>A0A6B0TPD3_9RHOB</name>
<dbReference type="InterPro" id="IPR000160">
    <property type="entry name" value="GGDEF_dom"/>
</dbReference>
<dbReference type="PROSITE" id="PS50887">
    <property type="entry name" value="GGDEF"/>
    <property type="match status" value="1"/>
</dbReference>
<dbReference type="EMBL" id="WUWG01000006">
    <property type="protein sequence ID" value="MXU66427.1"/>
    <property type="molecule type" value="Genomic_DNA"/>
</dbReference>
<dbReference type="CDD" id="cd01949">
    <property type="entry name" value="GGDEF"/>
    <property type="match status" value="1"/>
</dbReference>
<reference evidence="4 5" key="1">
    <citation type="submission" date="2019-12" db="EMBL/GenBank/DDBJ databases">
        <title>Strain KN286 was isolated from seawater, which was collected from Caroline Seamount in the tropical western Pacific.</title>
        <authorList>
            <person name="Wang Q."/>
        </authorList>
    </citation>
    <scope>NUCLEOTIDE SEQUENCE [LARGE SCALE GENOMIC DNA]</scope>
    <source>
        <strain evidence="4 5">KN286</strain>
    </source>
</reference>
<keyword evidence="1" id="KW-0812">Transmembrane</keyword>
<dbReference type="InterPro" id="IPR050706">
    <property type="entry name" value="Cyclic-di-GMP_PDE-like"/>
</dbReference>
<proteinExistence type="predicted"/>
<dbReference type="Pfam" id="PF00563">
    <property type="entry name" value="EAL"/>
    <property type="match status" value="1"/>
</dbReference>
<dbReference type="NCBIfam" id="TIGR00254">
    <property type="entry name" value="GGDEF"/>
    <property type="match status" value="1"/>
</dbReference>
<evidence type="ECO:0000259" key="3">
    <source>
        <dbReference type="PROSITE" id="PS50887"/>
    </source>
</evidence>
<keyword evidence="1" id="KW-1133">Transmembrane helix</keyword>
<organism evidence="4 5">
    <name type="scientific">Oceanomicrobium pacificus</name>
    <dbReference type="NCBI Taxonomy" id="2692916"/>
    <lineage>
        <taxon>Bacteria</taxon>
        <taxon>Pseudomonadati</taxon>
        <taxon>Pseudomonadota</taxon>
        <taxon>Alphaproteobacteria</taxon>
        <taxon>Rhodobacterales</taxon>
        <taxon>Paracoccaceae</taxon>
        <taxon>Oceanomicrobium</taxon>
    </lineage>
</organism>
<dbReference type="Gene3D" id="3.20.20.450">
    <property type="entry name" value="EAL domain"/>
    <property type="match status" value="1"/>
</dbReference>
<dbReference type="Pfam" id="PF00990">
    <property type="entry name" value="GGDEF"/>
    <property type="match status" value="1"/>
</dbReference>
<dbReference type="CDD" id="cd01948">
    <property type="entry name" value="EAL"/>
    <property type="match status" value="1"/>
</dbReference>
<accession>A0A6B0TPD3</accession>
<dbReference type="RefSeq" id="WP_160855918.1">
    <property type="nucleotide sequence ID" value="NZ_WUWG01000006.1"/>
</dbReference>
<dbReference type="PROSITE" id="PS50883">
    <property type="entry name" value="EAL"/>
    <property type="match status" value="1"/>
</dbReference>
<dbReference type="SUPFAM" id="SSF141868">
    <property type="entry name" value="EAL domain-like"/>
    <property type="match status" value="1"/>
</dbReference>
<dbReference type="PANTHER" id="PTHR33121">
    <property type="entry name" value="CYCLIC DI-GMP PHOSPHODIESTERASE PDEF"/>
    <property type="match status" value="1"/>
</dbReference>
<keyword evidence="1" id="KW-0472">Membrane</keyword>
<dbReference type="AlphaFoldDB" id="A0A6B0TPD3"/>
<dbReference type="InterPro" id="IPR043128">
    <property type="entry name" value="Rev_trsase/Diguanyl_cyclase"/>
</dbReference>
<keyword evidence="5" id="KW-1185">Reference proteome</keyword>
<dbReference type="Gene3D" id="3.30.70.270">
    <property type="match status" value="1"/>
</dbReference>
<protein>
    <submittedName>
        <fullName evidence="4">EAL domain-containing protein</fullName>
    </submittedName>
</protein>
<comment type="caution">
    <text evidence="4">The sequence shown here is derived from an EMBL/GenBank/DDBJ whole genome shotgun (WGS) entry which is preliminary data.</text>
</comment>
<evidence type="ECO:0000256" key="1">
    <source>
        <dbReference type="SAM" id="Phobius"/>
    </source>
</evidence>
<dbReference type="GO" id="GO:0071111">
    <property type="term" value="F:cyclic-guanylate-specific phosphodiesterase activity"/>
    <property type="evidence" value="ECO:0007669"/>
    <property type="project" value="InterPro"/>
</dbReference>
<dbReference type="InterPro" id="IPR029787">
    <property type="entry name" value="Nucleotide_cyclase"/>
</dbReference>
<gene>
    <name evidence="4" type="ORF">GSH16_13325</name>
</gene>
<dbReference type="SMART" id="SM00052">
    <property type="entry name" value="EAL"/>
    <property type="match status" value="1"/>
</dbReference>
<dbReference type="InterPro" id="IPR001633">
    <property type="entry name" value="EAL_dom"/>
</dbReference>
<sequence length="557" mass="60857">MRSGRKLTRRYYALLLSGVGLLFGLLFGALLLERNISDLAALAGAAGADPAAIAPLQGQAERLLFWAHPMRVSVGLVLGAIGLFVFRPLAIRRAAIVREVVRARSDAAYQRSHDPVTGLPNIIALRDRLTQLSATAQADIHVAVIRIQVRAFKAISDAMGSAAGEELLTESARIIGDNIRRGDMLCRIGTDDFIILLWDRDAGRAASMAGRISDLLARPVRVRDTMRVPGAQIGIAAATGANIDGEALLANSSLALREAEASGGDLVFYEPAMRTALVRREAISRDLDEGLRRDELEPYFQPQIDLRTGAVIGFEALVRWFHPERGFLSPADFLDVAERTGQTEQIGEMMLRKSLDALDRWERAGHVVDGVGLNFSTAELCNTGLVDRMNWTIDKAGMDPSRIRIEILETVLIPDTGEEGDLRVLRNIEALSRAGFTIEFDDFGTGHTSISNLRRLAIDRLKIDRSFITGVDSDLEQQSMVTAMVQMAAALDIETLAEGLETEGEMRAVTDLGCQYGQGYIIGRPMPVADTFDWLDSWPSSNVCTRLGAAKPQRHLA</sequence>
<feature type="domain" description="GGDEF" evidence="3">
    <location>
        <begin position="140"/>
        <end position="272"/>
    </location>
</feature>